<evidence type="ECO:0000313" key="3">
    <source>
        <dbReference type="Proteomes" id="UP000001072"/>
    </source>
</evidence>
<dbReference type="EMBL" id="GL883091">
    <property type="protein sequence ID" value="EGG11932.1"/>
    <property type="molecule type" value="Genomic_DNA"/>
</dbReference>
<proteinExistence type="predicted"/>
<dbReference type="GeneID" id="18921469"/>
<dbReference type="VEuPathDB" id="FungiDB:MELLADRAFT_101750"/>
<dbReference type="InParanoid" id="F4R6U5"/>
<dbReference type="Proteomes" id="UP000001072">
    <property type="component" value="Unassembled WGS sequence"/>
</dbReference>
<dbReference type="HOGENOM" id="CLU_577561_0_0_1"/>
<keyword evidence="3" id="KW-1185">Reference proteome</keyword>
<organism evidence="3">
    <name type="scientific">Melampsora larici-populina (strain 98AG31 / pathotype 3-4-7)</name>
    <name type="common">Poplar leaf rust fungus</name>
    <dbReference type="NCBI Taxonomy" id="747676"/>
    <lineage>
        <taxon>Eukaryota</taxon>
        <taxon>Fungi</taxon>
        <taxon>Dikarya</taxon>
        <taxon>Basidiomycota</taxon>
        <taxon>Pucciniomycotina</taxon>
        <taxon>Pucciniomycetes</taxon>
        <taxon>Pucciniales</taxon>
        <taxon>Melampsoraceae</taxon>
        <taxon>Melampsora</taxon>
    </lineage>
</organism>
<reference evidence="3" key="1">
    <citation type="journal article" date="2011" name="Proc. Natl. Acad. Sci. U.S.A.">
        <title>Obligate biotrophy features unraveled by the genomic analysis of rust fungi.</title>
        <authorList>
            <person name="Duplessis S."/>
            <person name="Cuomo C.A."/>
            <person name="Lin Y.-C."/>
            <person name="Aerts A."/>
            <person name="Tisserant E."/>
            <person name="Veneault-Fourrey C."/>
            <person name="Joly D.L."/>
            <person name="Hacquard S."/>
            <person name="Amselem J."/>
            <person name="Cantarel B.L."/>
            <person name="Chiu R."/>
            <person name="Coutinho P.M."/>
            <person name="Feau N."/>
            <person name="Field M."/>
            <person name="Frey P."/>
            <person name="Gelhaye E."/>
            <person name="Goldberg J."/>
            <person name="Grabherr M.G."/>
            <person name="Kodira C.D."/>
            <person name="Kohler A."/>
            <person name="Kuees U."/>
            <person name="Lindquist E.A."/>
            <person name="Lucas S.M."/>
            <person name="Mago R."/>
            <person name="Mauceli E."/>
            <person name="Morin E."/>
            <person name="Murat C."/>
            <person name="Pangilinan J.L."/>
            <person name="Park R."/>
            <person name="Pearson M."/>
            <person name="Quesneville H."/>
            <person name="Rouhier N."/>
            <person name="Sakthikumar S."/>
            <person name="Salamov A.A."/>
            <person name="Schmutz J."/>
            <person name="Selles B."/>
            <person name="Shapiro H."/>
            <person name="Tanguay P."/>
            <person name="Tuskan G.A."/>
            <person name="Henrissat B."/>
            <person name="Van de Peer Y."/>
            <person name="Rouze P."/>
            <person name="Ellis J.G."/>
            <person name="Dodds P.N."/>
            <person name="Schein J.E."/>
            <person name="Zhong S."/>
            <person name="Hamelin R.C."/>
            <person name="Grigoriev I.V."/>
            <person name="Szabo L.J."/>
            <person name="Martin F."/>
        </authorList>
    </citation>
    <scope>NUCLEOTIDE SEQUENCE [LARGE SCALE GENOMIC DNA]</scope>
    <source>
        <strain evidence="3">98AG31 / pathotype 3-4-7</strain>
    </source>
</reference>
<gene>
    <name evidence="2" type="ORF">MELLADRAFT_101750</name>
</gene>
<accession>F4R6U5</accession>
<sequence length="473" mass="53984">MFSILKFILVSQAIFAQPISCTIEDIPKAFTTSSEHDFPNNMQEVDTTLSLIPGSSGQRHIKDYKFGARHHGKTKCLKSNEKKKTELHTLELFPLDTKRLSEEGNNIPKNSPGRLKPSTSIHDQIHKEVMGANEDVELSLGNPQHQFSSEYPIFRSEYSMVPVNPPMTKSWADSQSFVNTRDSDHDYNMNAYQMTNGPGNKRKHAEVSVQGPTTDDDLHAIIKTSSPHISHHDLQKQIWHQNVNMYKGMHLHNPTAMMNLVIPERLWNFIDHCHAMNPDKLHAANGRMKAIANLRQDVIQDLASENAGFVMNLHSLLAQQYIRGMETEAIKGIIVLMHGIWRRQSSVAALYKIQHRTQDLQIHSFESLASIIQHPDFTSATVSLLANKPSSGPIHNEYFRIFDFIHSASRQTKTKKSLLFHIQCALLNKWNFIELKLAKGDVVEHEDKDFPYFKNDSRLRRIIKQNDSAFQAI</sequence>
<name>F4R6U5_MELLP</name>
<dbReference type="AlphaFoldDB" id="F4R6U5"/>
<keyword evidence="1" id="KW-0732">Signal</keyword>
<feature type="chain" id="PRO_5003314859" description="Secreted protein" evidence="1">
    <location>
        <begin position="17"/>
        <end position="473"/>
    </location>
</feature>
<dbReference type="OrthoDB" id="10684446at2759"/>
<evidence type="ECO:0000256" key="1">
    <source>
        <dbReference type="SAM" id="SignalP"/>
    </source>
</evidence>
<dbReference type="KEGG" id="mlr:MELLADRAFT_101750"/>
<evidence type="ECO:0000313" key="2">
    <source>
        <dbReference type="EMBL" id="EGG11932.1"/>
    </source>
</evidence>
<evidence type="ECO:0008006" key="4">
    <source>
        <dbReference type="Google" id="ProtNLM"/>
    </source>
</evidence>
<feature type="signal peptide" evidence="1">
    <location>
        <begin position="1"/>
        <end position="16"/>
    </location>
</feature>
<dbReference type="RefSeq" id="XP_007404307.1">
    <property type="nucleotide sequence ID" value="XM_007404245.1"/>
</dbReference>
<protein>
    <recommendedName>
        <fullName evidence="4">Secreted protein</fullName>
    </recommendedName>
</protein>